<dbReference type="InterPro" id="IPR026705">
    <property type="entry name" value="Hid-1/Ecm30"/>
</dbReference>
<comment type="caution">
    <text evidence="2">The sequence shown here is derived from an EMBL/GenBank/DDBJ whole genome shotgun (WGS) entry which is preliminary data.</text>
</comment>
<keyword evidence="3" id="KW-1185">Reference proteome</keyword>
<gene>
    <name evidence="2" type="ORF">PAPYR_1825</name>
</gene>
<evidence type="ECO:0000256" key="1">
    <source>
        <dbReference type="SAM" id="MobiDB-lite"/>
    </source>
</evidence>
<feature type="compositionally biased region" description="Polar residues" evidence="1">
    <location>
        <begin position="142"/>
        <end position="155"/>
    </location>
</feature>
<accession>A0ABQ8URD0</accession>
<dbReference type="Pfam" id="PF12722">
    <property type="entry name" value="Hid1"/>
    <property type="match status" value="2"/>
</dbReference>
<dbReference type="PANTHER" id="PTHR21575:SF12">
    <property type="entry name" value="PROTEIN HID1"/>
    <property type="match status" value="1"/>
</dbReference>
<evidence type="ECO:0000313" key="3">
    <source>
        <dbReference type="Proteomes" id="UP001141327"/>
    </source>
</evidence>
<sequence length="765" mass="84198">MGAAGSKKAVYDTALAKLTATGPEGQIPEDSPFWTEFVQLFPTLAEISAIPTDVVRLLKQNNPSNFATLTKKLVFFMIQFQRKPSIDPKVALNCIRLLTRVMNVVLENSNDDSLAHLFWNVSAEQAHVASAPSAPSDEEESTMSPASGPSPTSVAASGVPQFGVQPLGEVMMHTLMELLFLPGFTIAQPPKPTTEELAASINKRLIWEAGVGLLTSRPSAAPMDIARTELLRLLLVCLSAVLYVPPNSVAQFRAAPDRFSAYVFSAECPHKEELFLSLLNTVLAYEPNWKIPFSTFVFSDLRGDLVAMCLKVLVVLLDYKKPGQRQPYRQLLGQMRLVEDHKLIFDGIVRLLNNPMTTAGAYLRAGAHVFPCEQEVLVLLWKLLESAPGFVGYAVEGPRVIELVPPLLFYLNKGKSETSQHGLVHLGTYILLFMSGFRYFGVALNLPCPVRIPGGPVLDGTYADHFFMVIHDVLLKFARKSIALTTTLLTILANVSPYIKSLGKVPASSLVNLFDVFAKPRFLYAVESHYQFLGYLIEVFNNMVQYQYEGNAHLVYNLLLKAKTFERLASTVVDDLPTVPTMPAAPAIIVTQAAPQAAPQAATAAGVAASAAKVVVGGIPAPVESTAQHPVDPPATAYAEGTATFAPTAAWMFVCLYRVLEWRRQLPLETIVRLLRHLIPILDTLLKNQLSSEQAPDETLVVTFLRTSTVVGVLPVPHPIMIRKYRTNQYTTLWFTSYLWGAIYLRTAPPLWDGSRIRLFQVQAV</sequence>
<proteinExistence type="predicted"/>
<reference evidence="2" key="1">
    <citation type="journal article" date="2022" name="bioRxiv">
        <title>Genomics of Preaxostyla Flagellates Illuminates Evolutionary Transitions and the Path Towards Mitochondrial Loss.</title>
        <authorList>
            <person name="Novak L.V.F."/>
            <person name="Treitli S.C."/>
            <person name="Pyrih J."/>
            <person name="Halakuc P."/>
            <person name="Pipaliya S.V."/>
            <person name="Vacek V."/>
            <person name="Brzon O."/>
            <person name="Soukal P."/>
            <person name="Eme L."/>
            <person name="Dacks J.B."/>
            <person name="Karnkowska A."/>
            <person name="Elias M."/>
            <person name="Hampl V."/>
        </authorList>
    </citation>
    <scope>NUCLEOTIDE SEQUENCE</scope>
    <source>
        <strain evidence="2">RCP-MX</strain>
    </source>
</reference>
<feature type="region of interest" description="Disordered" evidence="1">
    <location>
        <begin position="129"/>
        <end position="155"/>
    </location>
</feature>
<protein>
    <submittedName>
        <fullName evidence="2">Uncharacterized protein</fullName>
    </submittedName>
</protein>
<name>A0ABQ8URD0_9EUKA</name>
<dbReference type="EMBL" id="JAPMOS010000006">
    <property type="protein sequence ID" value="KAJ4461697.1"/>
    <property type="molecule type" value="Genomic_DNA"/>
</dbReference>
<dbReference type="Proteomes" id="UP001141327">
    <property type="component" value="Unassembled WGS sequence"/>
</dbReference>
<dbReference type="PANTHER" id="PTHR21575">
    <property type="entry name" value="PROTEIN HID1"/>
    <property type="match status" value="1"/>
</dbReference>
<evidence type="ECO:0000313" key="2">
    <source>
        <dbReference type="EMBL" id="KAJ4461697.1"/>
    </source>
</evidence>
<organism evidence="2 3">
    <name type="scientific">Paratrimastix pyriformis</name>
    <dbReference type="NCBI Taxonomy" id="342808"/>
    <lineage>
        <taxon>Eukaryota</taxon>
        <taxon>Metamonada</taxon>
        <taxon>Preaxostyla</taxon>
        <taxon>Paratrimastigidae</taxon>
        <taxon>Paratrimastix</taxon>
    </lineage>
</organism>